<dbReference type="NCBIfam" id="TIGR03011">
    <property type="entry name" value="sulf_tusB_dsrH"/>
    <property type="match status" value="1"/>
</dbReference>
<dbReference type="InterPro" id="IPR027396">
    <property type="entry name" value="DsrEFH-like"/>
</dbReference>
<keyword evidence="4" id="KW-0808">Transferase</keyword>
<dbReference type="KEGG" id="palh:B1H58_05720"/>
<dbReference type="GO" id="GO:0016740">
    <property type="term" value="F:transferase activity"/>
    <property type="evidence" value="ECO:0007669"/>
    <property type="project" value="UniProtKB-KW"/>
</dbReference>
<protein>
    <recommendedName>
        <fullName evidence="3">Protein TusB</fullName>
    </recommendedName>
    <alternativeName>
        <fullName evidence="3">tRNA 2-thiouridine synthesizing protein B</fullName>
    </alternativeName>
</protein>
<keyword evidence="2 3" id="KW-0819">tRNA processing</keyword>
<dbReference type="SUPFAM" id="SSF75169">
    <property type="entry name" value="DsrEFH-like"/>
    <property type="match status" value="1"/>
</dbReference>
<dbReference type="PANTHER" id="PTHR37526:SF1">
    <property type="entry name" value="PROTEIN TUSB"/>
    <property type="match status" value="1"/>
</dbReference>
<evidence type="ECO:0000256" key="2">
    <source>
        <dbReference type="ARBA" id="ARBA00022694"/>
    </source>
</evidence>
<dbReference type="AlphaFoldDB" id="A0A1W6B3D5"/>
<dbReference type="Pfam" id="PF04077">
    <property type="entry name" value="DsrH"/>
    <property type="match status" value="1"/>
</dbReference>
<evidence type="ECO:0000256" key="1">
    <source>
        <dbReference type="ARBA" id="ARBA00022490"/>
    </source>
</evidence>
<dbReference type="GO" id="GO:1990228">
    <property type="term" value="C:sulfurtransferase complex"/>
    <property type="evidence" value="ECO:0007669"/>
    <property type="project" value="TreeGrafter"/>
</dbReference>
<dbReference type="InterPro" id="IPR007215">
    <property type="entry name" value="Sulphur_relay_TusB/DsrH"/>
</dbReference>
<dbReference type="GO" id="GO:0002143">
    <property type="term" value="P:tRNA wobble position uridine thiolation"/>
    <property type="evidence" value="ECO:0007669"/>
    <property type="project" value="InterPro"/>
</dbReference>
<dbReference type="HAMAP" id="MF_01564">
    <property type="entry name" value="Thiourid_synth_B"/>
    <property type="match status" value="1"/>
</dbReference>
<dbReference type="EMBL" id="CP019706">
    <property type="protein sequence ID" value="ARJ41559.1"/>
    <property type="molecule type" value="Genomic_DNA"/>
</dbReference>
<organism evidence="4 5">
    <name type="scientific">Pantoea alhagi</name>
    <dbReference type="NCBI Taxonomy" id="1891675"/>
    <lineage>
        <taxon>Bacteria</taxon>
        <taxon>Pseudomonadati</taxon>
        <taxon>Pseudomonadota</taxon>
        <taxon>Gammaproteobacteria</taxon>
        <taxon>Enterobacterales</taxon>
        <taxon>Erwiniaceae</taxon>
        <taxon>Pantoea</taxon>
    </lineage>
</organism>
<reference evidence="4 5" key="1">
    <citation type="submission" date="2017-02" db="EMBL/GenBank/DDBJ databases">
        <title>Complete genome sequence of the drought resistance-promoting endophyte Pantoea alhagi LTYR-11Z.</title>
        <authorList>
            <person name="Zhang L."/>
        </authorList>
    </citation>
    <scope>NUCLEOTIDE SEQUENCE [LARGE SCALE GENOMIC DNA]</scope>
    <source>
        <strain evidence="4 5">LTYR-11Z</strain>
    </source>
</reference>
<dbReference type="STRING" id="1891675.B1H58_05720"/>
<dbReference type="OrthoDB" id="9795117at2"/>
<evidence type="ECO:0000256" key="3">
    <source>
        <dbReference type="HAMAP-Rule" id="MF_01564"/>
    </source>
</evidence>
<keyword evidence="5" id="KW-1185">Reference proteome</keyword>
<dbReference type="InterPro" id="IPR023526">
    <property type="entry name" value="Sulphur_relay_TusB"/>
</dbReference>
<sequence>MLHTLMSSPWQCDYNLLLRMLQADDDLLLMQDGVLAGLQNNRLLPQLLQAPARLWALKEDVDARGLAAQISSKITVIDYNDFVMLTVKQQQQMPW</sequence>
<proteinExistence type="inferred from homology"/>
<evidence type="ECO:0000313" key="4">
    <source>
        <dbReference type="EMBL" id="ARJ41559.1"/>
    </source>
</evidence>
<dbReference type="RefSeq" id="WP_085068488.1">
    <property type="nucleotide sequence ID" value="NZ_CP019706.1"/>
</dbReference>
<dbReference type="PANTHER" id="PTHR37526">
    <property type="entry name" value="PROTEIN TUSB"/>
    <property type="match status" value="1"/>
</dbReference>
<comment type="subcellular location">
    <subcellularLocation>
        <location evidence="3">Cytoplasm</location>
    </subcellularLocation>
</comment>
<comment type="subunit">
    <text evidence="3">Heterohexamer, formed by a dimer of trimers. The hexameric TusBCD complex contains 2 copies each of TusB, TusC and TusD. The TusBCD complex interacts with TusE.</text>
</comment>
<dbReference type="NCBIfam" id="NF010035">
    <property type="entry name" value="PRK13510.1"/>
    <property type="match status" value="1"/>
</dbReference>
<dbReference type="Proteomes" id="UP000192900">
    <property type="component" value="Chromosome"/>
</dbReference>
<keyword evidence="1 3" id="KW-0963">Cytoplasm</keyword>
<name>A0A1W6B3D5_9GAMM</name>
<gene>
    <name evidence="3" type="primary">tusB</name>
    <name evidence="4" type="ORF">B1H58_05720</name>
</gene>
<accession>A0A1W6B3D5</accession>
<dbReference type="Gene3D" id="3.40.1260.10">
    <property type="entry name" value="DsrEFH-like"/>
    <property type="match status" value="1"/>
</dbReference>
<comment type="similarity">
    <text evidence="3">Belongs to the DsrH/TusB family.</text>
</comment>
<comment type="function">
    <text evidence="3">Part of a sulfur-relay system required for 2-thiolation of 5-methylaminomethyl-2-thiouridine (mnm(5)s(2)U) at tRNA wobble positions.</text>
</comment>
<evidence type="ECO:0000313" key="5">
    <source>
        <dbReference type="Proteomes" id="UP000192900"/>
    </source>
</evidence>